<dbReference type="AlphaFoldDB" id="A0AAD5S3X0"/>
<proteinExistence type="predicted"/>
<keyword evidence="1" id="KW-0732">Signal</keyword>
<organism evidence="2 3">
    <name type="scientific">Rhizophlyctis rosea</name>
    <dbReference type="NCBI Taxonomy" id="64517"/>
    <lineage>
        <taxon>Eukaryota</taxon>
        <taxon>Fungi</taxon>
        <taxon>Fungi incertae sedis</taxon>
        <taxon>Chytridiomycota</taxon>
        <taxon>Chytridiomycota incertae sedis</taxon>
        <taxon>Chytridiomycetes</taxon>
        <taxon>Rhizophlyctidales</taxon>
        <taxon>Rhizophlyctidaceae</taxon>
        <taxon>Rhizophlyctis</taxon>
    </lineage>
</organism>
<feature type="chain" id="PRO_5042008257" evidence="1">
    <location>
        <begin position="27"/>
        <end position="59"/>
    </location>
</feature>
<evidence type="ECO:0000256" key="1">
    <source>
        <dbReference type="SAM" id="SignalP"/>
    </source>
</evidence>
<dbReference type="Proteomes" id="UP001212841">
    <property type="component" value="Unassembled WGS sequence"/>
</dbReference>
<evidence type="ECO:0000313" key="3">
    <source>
        <dbReference type="Proteomes" id="UP001212841"/>
    </source>
</evidence>
<protein>
    <submittedName>
        <fullName evidence="2">Uncharacterized protein</fullName>
    </submittedName>
</protein>
<sequence length="59" mass="6501">MSRHAPFLILLFNFFTILTILPVIHAARYKPSASYSTIVGPPVYVTPTTTITMLSTSTT</sequence>
<reference evidence="2" key="1">
    <citation type="submission" date="2020-05" db="EMBL/GenBank/DDBJ databases">
        <title>Phylogenomic resolution of chytrid fungi.</title>
        <authorList>
            <person name="Stajich J.E."/>
            <person name="Amses K."/>
            <person name="Simmons R."/>
            <person name="Seto K."/>
            <person name="Myers J."/>
            <person name="Bonds A."/>
            <person name="Quandt C.A."/>
            <person name="Barry K."/>
            <person name="Liu P."/>
            <person name="Grigoriev I."/>
            <person name="Longcore J.E."/>
            <person name="James T.Y."/>
        </authorList>
    </citation>
    <scope>NUCLEOTIDE SEQUENCE</scope>
    <source>
        <strain evidence="2">JEL0318</strain>
    </source>
</reference>
<comment type="caution">
    <text evidence="2">The sequence shown here is derived from an EMBL/GenBank/DDBJ whole genome shotgun (WGS) entry which is preliminary data.</text>
</comment>
<accession>A0AAD5S3X0</accession>
<feature type="non-terminal residue" evidence="2">
    <location>
        <position position="59"/>
    </location>
</feature>
<dbReference type="EMBL" id="JADGJD010001647">
    <property type="protein sequence ID" value="KAJ3039299.1"/>
    <property type="molecule type" value="Genomic_DNA"/>
</dbReference>
<gene>
    <name evidence="2" type="ORF">HK097_002873</name>
</gene>
<keyword evidence="3" id="KW-1185">Reference proteome</keyword>
<feature type="signal peptide" evidence="1">
    <location>
        <begin position="1"/>
        <end position="26"/>
    </location>
</feature>
<name>A0AAD5S3X0_9FUNG</name>
<evidence type="ECO:0000313" key="2">
    <source>
        <dbReference type="EMBL" id="KAJ3039299.1"/>
    </source>
</evidence>